<feature type="region of interest" description="Disordered" evidence="1">
    <location>
        <begin position="38"/>
        <end position="62"/>
    </location>
</feature>
<dbReference type="EMBL" id="JAVHJL010000003">
    <property type="protein sequence ID" value="KAK6507790.1"/>
    <property type="molecule type" value="Genomic_DNA"/>
</dbReference>
<sequence>MSGLNSRNLHASTSAESSQAAFDTAVEVLSGLREGNLSPAFQQSQTPDQTSGRSTFSSSAHLVPKTEEEVAYDRCKKLSVRVSVPTIREELGIPSPGMANDHTWDQLSELVAQLGYKYRLELKETSEVSITDLTNICKEIENSIPWQECTPKKPAAAYVPTLLYRWKQNRIRRPEQRKGGPH</sequence>
<keyword evidence="4" id="KW-1185">Reference proteome</keyword>
<proteinExistence type="predicted"/>
<evidence type="ECO:0000256" key="1">
    <source>
        <dbReference type="SAM" id="MobiDB-lite"/>
    </source>
</evidence>
<comment type="caution">
    <text evidence="3">The sequence shown here is derived from an EMBL/GenBank/DDBJ whole genome shotgun (WGS) entry which is preliminary data.</text>
</comment>
<protein>
    <submittedName>
        <fullName evidence="3">Uncharacterized protein</fullName>
    </submittedName>
</protein>
<gene>
    <name evidence="2" type="ORF">TWF481_002661</name>
    <name evidence="3" type="ORF">TWF481_006212</name>
</gene>
<feature type="compositionally biased region" description="Polar residues" evidence="1">
    <location>
        <begin position="39"/>
        <end position="60"/>
    </location>
</feature>
<reference evidence="3 4" key="1">
    <citation type="submission" date="2023-08" db="EMBL/GenBank/DDBJ databases">
        <authorList>
            <person name="Palmer J.M."/>
        </authorList>
    </citation>
    <scope>NUCLEOTIDE SEQUENCE [LARGE SCALE GENOMIC DNA]</scope>
    <source>
        <strain evidence="3 4">TWF481</strain>
    </source>
</reference>
<evidence type="ECO:0000313" key="4">
    <source>
        <dbReference type="Proteomes" id="UP001370758"/>
    </source>
</evidence>
<dbReference type="AlphaFoldDB" id="A0AAV9WI17"/>
<dbReference type="Proteomes" id="UP001370758">
    <property type="component" value="Unassembled WGS sequence"/>
</dbReference>
<organism evidence="3 4">
    <name type="scientific">Arthrobotrys musiformis</name>
    <dbReference type="NCBI Taxonomy" id="47236"/>
    <lineage>
        <taxon>Eukaryota</taxon>
        <taxon>Fungi</taxon>
        <taxon>Dikarya</taxon>
        <taxon>Ascomycota</taxon>
        <taxon>Pezizomycotina</taxon>
        <taxon>Orbiliomycetes</taxon>
        <taxon>Orbiliales</taxon>
        <taxon>Orbiliaceae</taxon>
        <taxon>Arthrobotrys</taxon>
    </lineage>
</organism>
<name>A0AAV9WI17_9PEZI</name>
<accession>A0AAV9WI17</accession>
<evidence type="ECO:0000313" key="3">
    <source>
        <dbReference type="EMBL" id="KAK6507790.1"/>
    </source>
</evidence>
<dbReference type="EMBL" id="JAVHJL010000012">
    <property type="protein sequence ID" value="KAK6495613.1"/>
    <property type="molecule type" value="Genomic_DNA"/>
</dbReference>
<evidence type="ECO:0000313" key="2">
    <source>
        <dbReference type="EMBL" id="KAK6495613.1"/>
    </source>
</evidence>